<proteinExistence type="predicted"/>
<dbReference type="AlphaFoldDB" id="A0A6I3WID0"/>
<keyword evidence="3" id="KW-1185">Reference proteome</keyword>
<gene>
    <name evidence="2" type="ORF">GNF76_21990</name>
</gene>
<dbReference type="OrthoDB" id="9801656at2"/>
<dbReference type="EMBL" id="WNNK01000021">
    <property type="protein sequence ID" value="MUF07029.1"/>
    <property type="molecule type" value="Genomic_DNA"/>
</dbReference>
<dbReference type="GO" id="GO:0016747">
    <property type="term" value="F:acyltransferase activity, transferring groups other than amino-acyl groups"/>
    <property type="evidence" value="ECO:0007669"/>
    <property type="project" value="InterPro"/>
</dbReference>
<dbReference type="Gene3D" id="3.40.630.30">
    <property type="match status" value="1"/>
</dbReference>
<feature type="domain" description="N-acetyltransferase" evidence="1">
    <location>
        <begin position="10"/>
        <end position="173"/>
    </location>
</feature>
<keyword evidence="2" id="KW-0808">Transferase</keyword>
<dbReference type="InterPro" id="IPR016181">
    <property type="entry name" value="Acyl_CoA_acyltransferase"/>
</dbReference>
<protein>
    <submittedName>
        <fullName evidence="2">GNAT family N-acetyltransferase</fullName>
    </submittedName>
</protein>
<name>A0A6I3WID0_9PSED</name>
<dbReference type="Pfam" id="PF13302">
    <property type="entry name" value="Acetyltransf_3"/>
    <property type="match status" value="1"/>
</dbReference>
<dbReference type="PANTHER" id="PTHR43792:SF1">
    <property type="entry name" value="N-ACETYLTRANSFERASE DOMAIN-CONTAINING PROTEIN"/>
    <property type="match status" value="1"/>
</dbReference>
<evidence type="ECO:0000259" key="1">
    <source>
        <dbReference type="PROSITE" id="PS51186"/>
    </source>
</evidence>
<dbReference type="InterPro" id="IPR000182">
    <property type="entry name" value="GNAT_dom"/>
</dbReference>
<dbReference type="PANTHER" id="PTHR43792">
    <property type="entry name" value="GNAT FAMILY, PUTATIVE (AFU_ORTHOLOGUE AFUA_3G00765)-RELATED-RELATED"/>
    <property type="match status" value="1"/>
</dbReference>
<sequence length="181" mass="20366">MPQQKTTSRLILRRPTEDDVTSVFAIYGDPATNRYNPAGPLADRYQAKSMLDRWLQHWAEQGFGQWAIVSQDSPDRVIGFGGITLYGYNEIERINLGYRFAVSAWGNGYATELARAALEYGFVELDQPQVYAVVRPAHQASINVLEKIGMRRIDELDDVPGQAPSLVYQATRTADVRQGRD</sequence>
<reference evidence="2 3" key="1">
    <citation type="submission" date="2019-11" db="EMBL/GenBank/DDBJ databases">
        <title>Pseudomonas karstica sp. nov. and Pseudomonas spelaei sp. nov. from karst caves.</title>
        <authorList>
            <person name="Zeman M."/>
        </authorList>
    </citation>
    <scope>NUCLEOTIDE SEQUENCE [LARGE SCALE GENOMIC DNA]</scope>
    <source>
        <strain evidence="2 3">CCM 7893</strain>
    </source>
</reference>
<accession>A0A6I3WID0</accession>
<dbReference type="PROSITE" id="PS51186">
    <property type="entry name" value="GNAT"/>
    <property type="match status" value="1"/>
</dbReference>
<dbReference type="Proteomes" id="UP000438196">
    <property type="component" value="Unassembled WGS sequence"/>
</dbReference>
<organism evidence="2 3">
    <name type="scientific">Pseudomonas spelaei</name>
    <dbReference type="NCBI Taxonomy" id="1055469"/>
    <lineage>
        <taxon>Bacteria</taxon>
        <taxon>Pseudomonadati</taxon>
        <taxon>Pseudomonadota</taxon>
        <taxon>Gammaproteobacteria</taxon>
        <taxon>Pseudomonadales</taxon>
        <taxon>Pseudomonadaceae</taxon>
        <taxon>Pseudomonas</taxon>
    </lineage>
</organism>
<comment type="caution">
    <text evidence="2">The sequence shown here is derived from an EMBL/GenBank/DDBJ whole genome shotgun (WGS) entry which is preliminary data.</text>
</comment>
<evidence type="ECO:0000313" key="2">
    <source>
        <dbReference type="EMBL" id="MUF07029.1"/>
    </source>
</evidence>
<dbReference type="SUPFAM" id="SSF55729">
    <property type="entry name" value="Acyl-CoA N-acyltransferases (Nat)"/>
    <property type="match status" value="1"/>
</dbReference>
<evidence type="ECO:0000313" key="3">
    <source>
        <dbReference type="Proteomes" id="UP000438196"/>
    </source>
</evidence>
<dbReference type="InterPro" id="IPR051531">
    <property type="entry name" value="N-acetyltransferase"/>
</dbReference>